<keyword evidence="1 5" id="KW-1003">Cell membrane</keyword>
<protein>
    <recommendedName>
        <fullName evidence="5 6">Cell division protein FtsA</fullName>
    </recommendedName>
</protein>
<evidence type="ECO:0000313" key="9">
    <source>
        <dbReference type="Proteomes" id="UP000194141"/>
    </source>
</evidence>
<dbReference type="Pfam" id="PF02491">
    <property type="entry name" value="SHS2_FTSA"/>
    <property type="match status" value="1"/>
</dbReference>
<evidence type="ECO:0000256" key="6">
    <source>
        <dbReference type="PIRNR" id="PIRNR003101"/>
    </source>
</evidence>
<dbReference type="InterPro" id="IPR050696">
    <property type="entry name" value="FtsA/MreB"/>
</dbReference>
<dbReference type="STRING" id="1562698.DESAMIL20_986"/>
<dbReference type="EMBL" id="MDSU01000018">
    <property type="protein sequence ID" value="OSS41433.1"/>
    <property type="molecule type" value="Genomic_DNA"/>
</dbReference>
<dbReference type="GO" id="GO:0043093">
    <property type="term" value="P:FtsZ-dependent cytokinesis"/>
    <property type="evidence" value="ECO:0007669"/>
    <property type="project" value="UniProtKB-UniRule"/>
</dbReference>
<dbReference type="Proteomes" id="UP000194141">
    <property type="component" value="Unassembled WGS sequence"/>
</dbReference>
<proteinExistence type="inferred from homology"/>
<evidence type="ECO:0000256" key="4">
    <source>
        <dbReference type="ARBA" id="ARBA00023306"/>
    </source>
</evidence>
<dbReference type="FunFam" id="3.30.1490.110:FF:000001">
    <property type="entry name" value="Cell division protein FtsA"/>
    <property type="match status" value="1"/>
</dbReference>
<dbReference type="Gene3D" id="3.30.1490.110">
    <property type="match status" value="1"/>
</dbReference>
<comment type="subunit">
    <text evidence="5">Self-interacts. Interacts with FtsZ.</text>
</comment>
<accession>A0A1X4XV66</accession>
<gene>
    <name evidence="5" type="primary">ftsA</name>
    <name evidence="8" type="ORF">DESAMIL20_986</name>
</gene>
<sequence>MEDSGRIIVGLDIGTTKVCTVVGKYETTELKIIGIGTNPSSGLRKGIVINIDQAVDSIKKSIFKAEQMSGIKITNVYAGISGSHIRSYNSTGVIAVKGNEVTEPDIKRVIDGAKAIIIPPDREIIHVIPQEFIVDEQTGIKEPLGMSCIRLEAKVHVVTGVVSNIQNIIKCCQKSNLNVTDIVLQPIASSLAVLTQDEKDIGVCLVDIGGGTTDIAVFLNNSLKHTFILSIGGDHVTNDISVAFRLPYKEAESLKINYGTALIEGEYEDQVIDLQRNFSSKIKQIYKSDLAQVIEPRTEEIFSFVKEELEKLNILGLLGAGIVLTGGSAMLENITDLAENVFKLPVRVGYPINIGGIKDALDNPMYSTAIGLTMYAIENRQEKGDVLATPISGDASFSSIILKMKKWIKEMF</sequence>
<dbReference type="GO" id="GO:0032153">
    <property type="term" value="C:cell division site"/>
    <property type="evidence" value="ECO:0007669"/>
    <property type="project" value="UniProtKB-UniRule"/>
</dbReference>
<organism evidence="8 9">
    <name type="scientific">Desulfurella amilsii</name>
    <dbReference type="NCBI Taxonomy" id="1562698"/>
    <lineage>
        <taxon>Bacteria</taxon>
        <taxon>Pseudomonadati</taxon>
        <taxon>Campylobacterota</taxon>
        <taxon>Desulfurellia</taxon>
        <taxon>Desulfurellales</taxon>
        <taxon>Desulfurellaceae</taxon>
        <taxon>Desulfurella</taxon>
    </lineage>
</organism>
<dbReference type="SUPFAM" id="SSF53067">
    <property type="entry name" value="Actin-like ATPase domain"/>
    <property type="match status" value="2"/>
</dbReference>
<dbReference type="GO" id="GO:0009898">
    <property type="term" value="C:cytoplasmic side of plasma membrane"/>
    <property type="evidence" value="ECO:0007669"/>
    <property type="project" value="UniProtKB-UniRule"/>
</dbReference>
<evidence type="ECO:0000256" key="2">
    <source>
        <dbReference type="ARBA" id="ARBA00022618"/>
    </source>
</evidence>
<keyword evidence="2 5" id="KW-0132">Cell division</keyword>
<dbReference type="NCBIfam" id="TIGR01174">
    <property type="entry name" value="ftsA"/>
    <property type="match status" value="1"/>
</dbReference>
<evidence type="ECO:0000256" key="3">
    <source>
        <dbReference type="ARBA" id="ARBA00023136"/>
    </source>
</evidence>
<dbReference type="Pfam" id="PF14450">
    <property type="entry name" value="FtsA"/>
    <property type="match status" value="1"/>
</dbReference>
<comment type="caution">
    <text evidence="8">The sequence shown here is derived from an EMBL/GenBank/DDBJ whole genome shotgun (WGS) entry which is preliminary data.</text>
</comment>
<evidence type="ECO:0000256" key="1">
    <source>
        <dbReference type="ARBA" id="ARBA00022475"/>
    </source>
</evidence>
<dbReference type="SMART" id="SM00842">
    <property type="entry name" value="FtsA"/>
    <property type="match status" value="1"/>
</dbReference>
<comment type="similarity">
    <text evidence="5 6">Belongs to the FtsA/MreB family.</text>
</comment>
<dbReference type="InterPro" id="IPR020823">
    <property type="entry name" value="Cell_div_FtsA"/>
</dbReference>
<dbReference type="Gene3D" id="3.30.420.40">
    <property type="match status" value="2"/>
</dbReference>
<comment type="function">
    <text evidence="5 6">Cell division protein that is involved in the assembly of the Z ring. May serve as a membrane anchor for the Z ring.</text>
</comment>
<keyword evidence="9" id="KW-1185">Reference proteome</keyword>
<dbReference type="CDD" id="cd24048">
    <property type="entry name" value="ASKHA_NBD_FtsA"/>
    <property type="match status" value="1"/>
</dbReference>
<comment type="subcellular location">
    <subcellularLocation>
        <location evidence="5">Cell membrane</location>
        <topology evidence="5">Peripheral membrane protein</topology>
        <orientation evidence="5">Cytoplasmic side</orientation>
    </subcellularLocation>
    <text evidence="5">Localizes to the Z ring in an FtsZ-dependent manner. Targeted to the membrane through a conserved C-terminal amphipathic helix.</text>
</comment>
<keyword evidence="3 5" id="KW-0472">Membrane</keyword>
<name>A0A1X4XV66_9BACT</name>
<evidence type="ECO:0000259" key="7">
    <source>
        <dbReference type="SMART" id="SM00842"/>
    </source>
</evidence>
<keyword evidence="4 5" id="KW-0131">Cell cycle</keyword>
<evidence type="ECO:0000313" key="8">
    <source>
        <dbReference type="EMBL" id="OSS41433.1"/>
    </source>
</evidence>
<dbReference type="AlphaFoldDB" id="A0A1X4XV66"/>
<dbReference type="RefSeq" id="WP_086033689.1">
    <property type="nucleotide sequence ID" value="NZ_MDSU01000018.1"/>
</dbReference>
<dbReference type="InterPro" id="IPR003494">
    <property type="entry name" value="SHS2_FtsA"/>
</dbReference>
<dbReference type="PANTHER" id="PTHR32432:SF4">
    <property type="entry name" value="CELL DIVISION PROTEIN FTSA"/>
    <property type="match status" value="1"/>
</dbReference>
<dbReference type="InterPro" id="IPR043129">
    <property type="entry name" value="ATPase_NBD"/>
</dbReference>
<dbReference type="PIRSF" id="PIRSF003101">
    <property type="entry name" value="FtsA"/>
    <property type="match status" value="1"/>
</dbReference>
<dbReference type="PANTHER" id="PTHR32432">
    <property type="entry name" value="CELL DIVISION PROTEIN FTSA-RELATED"/>
    <property type="match status" value="1"/>
</dbReference>
<dbReference type="HAMAP" id="MF_02033">
    <property type="entry name" value="FtsA"/>
    <property type="match status" value="1"/>
</dbReference>
<dbReference type="OrthoDB" id="9810567at2"/>
<evidence type="ECO:0000256" key="5">
    <source>
        <dbReference type="HAMAP-Rule" id="MF_02033"/>
    </source>
</evidence>
<feature type="domain" description="SHS2" evidence="7">
    <location>
        <begin position="8"/>
        <end position="193"/>
    </location>
</feature>
<reference evidence="8 9" key="1">
    <citation type="journal article" date="2017" name="Front. Microbiol.">
        <title>Genome Sequence of Desulfurella amilsii Strain TR1 and Comparative Genomics of Desulfurellaceae Family.</title>
        <authorList>
            <person name="Florentino A.P."/>
            <person name="Stams A.J."/>
            <person name="Sanchez-Andrea I."/>
        </authorList>
    </citation>
    <scope>NUCLEOTIDE SEQUENCE [LARGE SCALE GENOMIC DNA]</scope>
    <source>
        <strain evidence="8 9">TR1</strain>
    </source>
</reference>